<reference evidence="2" key="1">
    <citation type="submission" date="2022-06" db="EMBL/GenBank/DDBJ databases">
        <authorList>
            <person name="Butura J."/>
            <person name="LaBianca K."/>
            <person name="McKnight A."/>
            <person name="Pan K."/>
            <person name="Whelan S."/>
            <person name="Laramee A."/>
            <person name="Rocheleau J.M."/>
            <person name="Chien P."/>
            <person name="Garlena R.A."/>
            <person name="Russell D.A."/>
            <person name="Jacobs-Sera D."/>
            <person name="Hatfull G.F."/>
        </authorList>
    </citation>
    <scope>NUCLEOTIDE SEQUENCE</scope>
</reference>
<evidence type="ECO:0000256" key="1">
    <source>
        <dbReference type="SAM" id="MobiDB-lite"/>
    </source>
</evidence>
<dbReference type="KEGG" id="vg:80019622"/>
<name>A0A976YDK1_9CAUD</name>
<evidence type="ECO:0000313" key="3">
    <source>
        <dbReference type="Proteomes" id="UP001059969"/>
    </source>
</evidence>
<protein>
    <submittedName>
        <fullName evidence="2">Uncharacterized protein</fullName>
    </submittedName>
</protein>
<gene>
    <name evidence="2" type="primary">7</name>
    <name evidence="2" type="ORF">SEA_PINEAPPLEPIZZA_7</name>
</gene>
<accession>A0A976YDK1</accession>
<dbReference type="RefSeq" id="YP_010755015.1">
    <property type="nucleotide sequence ID" value="NC_073467.1"/>
</dbReference>
<evidence type="ECO:0000313" key="2">
    <source>
        <dbReference type="EMBL" id="UVF60415.1"/>
    </source>
</evidence>
<sequence length="153" mass="16322">MIPPTCYRGLATHLVGGECSIKTRAQSPIGGCALTRIPRRKNMALVPDYLAALADLEAYPDTLSADIGSAYEADLADARTSIGAEYAEQINTLTILNGQLQEFNAALLARVGVSDDDNSGDNDDDNNDDSAADDEQTRGENISLDDLKEDEDA</sequence>
<dbReference type="GeneID" id="80019622"/>
<dbReference type="Proteomes" id="UP001059969">
    <property type="component" value="Segment"/>
</dbReference>
<proteinExistence type="predicted"/>
<keyword evidence="3" id="KW-1185">Reference proteome</keyword>
<feature type="compositionally biased region" description="Acidic residues" evidence="1">
    <location>
        <begin position="114"/>
        <end position="134"/>
    </location>
</feature>
<dbReference type="EMBL" id="ON724010">
    <property type="protein sequence ID" value="UVF60415.1"/>
    <property type="molecule type" value="Genomic_DNA"/>
</dbReference>
<feature type="region of interest" description="Disordered" evidence="1">
    <location>
        <begin position="114"/>
        <end position="153"/>
    </location>
</feature>
<organism evidence="2 3">
    <name type="scientific">Microbacterium phage PineapplePizza</name>
    <dbReference type="NCBI Taxonomy" id="2927268"/>
    <lineage>
        <taxon>Viruses</taxon>
        <taxon>Duplodnaviria</taxon>
        <taxon>Heunggongvirae</taxon>
        <taxon>Uroviricota</taxon>
        <taxon>Caudoviricetes</taxon>
        <taxon>Amherstvirus</taxon>
        <taxon>Amherstvirus pineapplepizza</taxon>
    </lineage>
</organism>